<dbReference type="AlphaFoldDB" id="A0A914QKL1"/>
<sequence length="76" mass="9165">MERQLINSSLEKEKSDTEEEEESEEMIEPGMQRRDYIRMRLAELDEQDINIATRTDNEFLKRKAEIDIEYDAIRKV</sequence>
<protein>
    <submittedName>
        <fullName evidence="3">Uncharacterized protein</fullName>
    </submittedName>
</protein>
<evidence type="ECO:0000313" key="2">
    <source>
        <dbReference type="Proteomes" id="UP000887578"/>
    </source>
</evidence>
<dbReference type="Proteomes" id="UP000887578">
    <property type="component" value="Unplaced"/>
</dbReference>
<feature type="region of interest" description="Disordered" evidence="1">
    <location>
        <begin position="1"/>
        <end position="31"/>
    </location>
</feature>
<reference evidence="3" key="1">
    <citation type="submission" date="2022-11" db="UniProtKB">
        <authorList>
            <consortium name="WormBaseParasite"/>
        </authorList>
    </citation>
    <scope>IDENTIFICATION</scope>
</reference>
<accession>A0A914QKL1</accession>
<keyword evidence="2" id="KW-1185">Reference proteome</keyword>
<evidence type="ECO:0000313" key="3">
    <source>
        <dbReference type="WBParaSite" id="PDA_v2.g3746.t1"/>
    </source>
</evidence>
<evidence type="ECO:0000256" key="1">
    <source>
        <dbReference type="SAM" id="MobiDB-lite"/>
    </source>
</evidence>
<organism evidence="2 3">
    <name type="scientific">Panagrolaimus davidi</name>
    <dbReference type="NCBI Taxonomy" id="227884"/>
    <lineage>
        <taxon>Eukaryota</taxon>
        <taxon>Metazoa</taxon>
        <taxon>Ecdysozoa</taxon>
        <taxon>Nematoda</taxon>
        <taxon>Chromadorea</taxon>
        <taxon>Rhabditida</taxon>
        <taxon>Tylenchina</taxon>
        <taxon>Panagrolaimomorpha</taxon>
        <taxon>Panagrolaimoidea</taxon>
        <taxon>Panagrolaimidae</taxon>
        <taxon>Panagrolaimus</taxon>
    </lineage>
</organism>
<proteinExistence type="predicted"/>
<name>A0A914QKL1_9BILA</name>
<feature type="compositionally biased region" description="Acidic residues" evidence="1">
    <location>
        <begin position="16"/>
        <end position="27"/>
    </location>
</feature>
<dbReference type="WBParaSite" id="PDA_v2.g3746.t1">
    <property type="protein sequence ID" value="PDA_v2.g3746.t1"/>
    <property type="gene ID" value="PDA_v2.g3746"/>
</dbReference>